<reference evidence="2" key="1">
    <citation type="submission" date="2021-04" db="EMBL/GenBank/DDBJ databases">
        <authorList>
            <consortium name="Wellcome Sanger Institute Data Sharing"/>
        </authorList>
    </citation>
    <scope>NUCLEOTIDE SEQUENCE [LARGE SCALE GENOMIC DNA]</scope>
</reference>
<evidence type="ECO:0000313" key="3">
    <source>
        <dbReference type="Proteomes" id="UP000265040"/>
    </source>
</evidence>
<keyword evidence="3" id="KW-1185">Reference proteome</keyword>
<dbReference type="Ensembl" id="ENSATET00000024062.2">
    <property type="protein sequence ID" value="ENSATEP00000023680.2"/>
    <property type="gene ID" value="ENSATEG00000016422.2"/>
</dbReference>
<dbReference type="Proteomes" id="UP000265040">
    <property type="component" value="Chromosome 24"/>
</dbReference>
<feature type="compositionally biased region" description="Basic and acidic residues" evidence="1">
    <location>
        <begin position="18"/>
        <end position="27"/>
    </location>
</feature>
<proteinExistence type="predicted"/>
<protein>
    <submittedName>
        <fullName evidence="2">Uncharacterized protein</fullName>
    </submittedName>
</protein>
<feature type="region of interest" description="Disordered" evidence="1">
    <location>
        <begin position="1"/>
        <end position="118"/>
    </location>
</feature>
<reference evidence="2" key="2">
    <citation type="submission" date="2025-08" db="UniProtKB">
        <authorList>
            <consortium name="Ensembl"/>
        </authorList>
    </citation>
    <scope>IDENTIFICATION</scope>
</reference>
<sequence length="143" mass="16550">MTQQISQLKRKQYGLVDQEPRGTDPSDHPGALDLMGLGEALDRLQDDGEAQRREEHSVDESPHHLRPNPAEGVFVGRLSFLGEPHRDQSHHQRDDVRQHMKGIRQHRERRGQPADHHFHNEKPEMPLFCLALLCFMLNMLLNC</sequence>
<reference evidence="2" key="3">
    <citation type="submission" date="2025-09" db="UniProtKB">
        <authorList>
            <consortium name="Ensembl"/>
        </authorList>
    </citation>
    <scope>IDENTIFICATION</scope>
</reference>
<accession>A0A3Q1ITC7</accession>
<dbReference type="GeneTree" id="ENSGT00950000183246"/>
<dbReference type="OrthoDB" id="8924953at2759"/>
<dbReference type="InParanoid" id="A0A3Q1ITC7"/>
<evidence type="ECO:0000313" key="2">
    <source>
        <dbReference type="Ensembl" id="ENSATEP00000023680.2"/>
    </source>
</evidence>
<organism evidence="2 3">
    <name type="scientific">Anabas testudineus</name>
    <name type="common">Climbing perch</name>
    <name type="synonym">Anthias testudineus</name>
    <dbReference type="NCBI Taxonomy" id="64144"/>
    <lineage>
        <taxon>Eukaryota</taxon>
        <taxon>Metazoa</taxon>
        <taxon>Chordata</taxon>
        <taxon>Craniata</taxon>
        <taxon>Vertebrata</taxon>
        <taxon>Euteleostomi</taxon>
        <taxon>Actinopterygii</taxon>
        <taxon>Neopterygii</taxon>
        <taxon>Teleostei</taxon>
        <taxon>Neoteleostei</taxon>
        <taxon>Acanthomorphata</taxon>
        <taxon>Anabantaria</taxon>
        <taxon>Anabantiformes</taxon>
        <taxon>Anabantoidei</taxon>
        <taxon>Anabantidae</taxon>
        <taxon>Anabas</taxon>
    </lineage>
</organism>
<feature type="compositionally biased region" description="Basic and acidic residues" evidence="1">
    <location>
        <begin position="83"/>
        <end position="98"/>
    </location>
</feature>
<name>A0A3Q1ITC7_ANATE</name>
<dbReference type="AlphaFoldDB" id="A0A3Q1ITC7"/>
<feature type="compositionally biased region" description="Basic and acidic residues" evidence="1">
    <location>
        <begin position="40"/>
        <end position="63"/>
    </location>
</feature>
<feature type="compositionally biased region" description="Basic residues" evidence="1">
    <location>
        <begin position="99"/>
        <end position="109"/>
    </location>
</feature>
<evidence type="ECO:0000256" key="1">
    <source>
        <dbReference type="SAM" id="MobiDB-lite"/>
    </source>
</evidence>